<feature type="domain" description="Gnk2-homologous" evidence="21">
    <location>
        <begin position="385"/>
        <end position="492"/>
    </location>
</feature>
<dbReference type="Gene3D" id="3.30.200.20">
    <property type="entry name" value="Phosphorylase Kinase, domain 1"/>
    <property type="match status" value="1"/>
</dbReference>
<dbReference type="InterPro" id="IPR017441">
    <property type="entry name" value="Protein_kinase_ATP_BS"/>
</dbReference>
<evidence type="ECO:0000256" key="10">
    <source>
        <dbReference type="ARBA" id="ARBA00022840"/>
    </source>
</evidence>
<evidence type="ECO:0000256" key="17">
    <source>
        <dbReference type="PROSITE-ProRule" id="PRU10141"/>
    </source>
</evidence>
<dbReference type="GO" id="GO:0016020">
    <property type="term" value="C:membrane"/>
    <property type="evidence" value="ECO:0007669"/>
    <property type="project" value="UniProtKB-SubCell"/>
</dbReference>
<dbReference type="Gene3D" id="3.30.430.20">
    <property type="entry name" value="Gnk2 domain, C-X8-C-X2-C motif"/>
    <property type="match status" value="4"/>
</dbReference>
<keyword evidence="2" id="KW-0723">Serine/threonine-protein kinase</keyword>
<dbReference type="AlphaFoldDB" id="A0ABD1MFJ6"/>
<dbReference type="FunFam" id="3.30.430.20:FF:000013">
    <property type="entry name" value="Cysteine-rich RLK (RECEPTOR-like protein kinase) 23"/>
    <property type="match status" value="1"/>
</dbReference>
<dbReference type="PANTHER" id="PTHR27002">
    <property type="entry name" value="RECEPTOR-LIKE SERINE/THREONINE-PROTEIN KINASE SD1-8"/>
    <property type="match status" value="1"/>
</dbReference>
<evidence type="ECO:0000256" key="3">
    <source>
        <dbReference type="ARBA" id="ARBA00022553"/>
    </source>
</evidence>
<dbReference type="EMBL" id="JBGMDY010000005">
    <property type="protein sequence ID" value="KAL2334519.1"/>
    <property type="molecule type" value="Genomic_DNA"/>
</dbReference>
<keyword evidence="10 17" id="KW-0067">ATP-binding</keyword>
<evidence type="ECO:0000259" key="20">
    <source>
        <dbReference type="PROSITE" id="PS50011"/>
    </source>
</evidence>
<organism evidence="22 23">
    <name type="scientific">Flemingia macrophylla</name>
    <dbReference type="NCBI Taxonomy" id="520843"/>
    <lineage>
        <taxon>Eukaryota</taxon>
        <taxon>Viridiplantae</taxon>
        <taxon>Streptophyta</taxon>
        <taxon>Embryophyta</taxon>
        <taxon>Tracheophyta</taxon>
        <taxon>Spermatophyta</taxon>
        <taxon>Magnoliopsida</taxon>
        <taxon>eudicotyledons</taxon>
        <taxon>Gunneridae</taxon>
        <taxon>Pentapetalae</taxon>
        <taxon>rosids</taxon>
        <taxon>fabids</taxon>
        <taxon>Fabales</taxon>
        <taxon>Fabaceae</taxon>
        <taxon>Papilionoideae</taxon>
        <taxon>50 kb inversion clade</taxon>
        <taxon>NPAAA clade</taxon>
        <taxon>indigoferoid/millettioid clade</taxon>
        <taxon>Phaseoleae</taxon>
        <taxon>Flemingia</taxon>
    </lineage>
</organism>
<feature type="binding site" evidence="17">
    <location>
        <position position="597"/>
    </location>
    <ligand>
        <name>ATP</name>
        <dbReference type="ChEBI" id="CHEBI:30616"/>
    </ligand>
</feature>
<comment type="subcellular location">
    <subcellularLocation>
        <location evidence="1">Membrane</location>
        <topology evidence="1">Single-pass membrane protein</topology>
    </subcellularLocation>
</comment>
<accession>A0ABD1MFJ6</accession>
<dbReference type="Gene3D" id="1.10.510.10">
    <property type="entry name" value="Transferase(Phosphotransferase) domain 1"/>
    <property type="match status" value="1"/>
</dbReference>
<dbReference type="InterPro" id="IPR002902">
    <property type="entry name" value="GNK2"/>
</dbReference>
<evidence type="ECO:0000256" key="12">
    <source>
        <dbReference type="ARBA" id="ARBA00023136"/>
    </source>
</evidence>
<evidence type="ECO:0000256" key="16">
    <source>
        <dbReference type="ARBA" id="ARBA00047951"/>
    </source>
</evidence>
<dbReference type="GO" id="GO:0004674">
    <property type="term" value="F:protein serine/threonine kinase activity"/>
    <property type="evidence" value="ECO:0007669"/>
    <property type="project" value="UniProtKB-KW"/>
</dbReference>
<evidence type="ECO:0000256" key="2">
    <source>
        <dbReference type="ARBA" id="ARBA00022527"/>
    </source>
</evidence>
<evidence type="ECO:0000259" key="21">
    <source>
        <dbReference type="PROSITE" id="PS51473"/>
    </source>
</evidence>
<keyword evidence="4" id="KW-0808">Transferase</keyword>
<dbReference type="PROSITE" id="PS00108">
    <property type="entry name" value="PROTEIN_KINASE_ST"/>
    <property type="match status" value="1"/>
</dbReference>
<dbReference type="InterPro" id="IPR011009">
    <property type="entry name" value="Kinase-like_dom_sf"/>
</dbReference>
<feature type="transmembrane region" description="Helical" evidence="18">
    <location>
        <begin position="507"/>
        <end position="529"/>
    </location>
</feature>
<keyword evidence="3" id="KW-0597">Phosphoprotein</keyword>
<dbReference type="GO" id="GO:0006950">
    <property type="term" value="P:response to stress"/>
    <property type="evidence" value="ECO:0007669"/>
    <property type="project" value="UniProtKB-ARBA"/>
</dbReference>
<evidence type="ECO:0000256" key="4">
    <source>
        <dbReference type="ARBA" id="ARBA00022679"/>
    </source>
</evidence>
<feature type="domain" description="Gnk2-homologous" evidence="21">
    <location>
        <begin position="29"/>
        <end position="136"/>
    </location>
</feature>
<dbReference type="InterPro" id="IPR000719">
    <property type="entry name" value="Prot_kinase_dom"/>
</dbReference>
<gene>
    <name evidence="22" type="ORF">Fmac_015732</name>
</gene>
<evidence type="ECO:0000256" key="13">
    <source>
        <dbReference type="ARBA" id="ARBA00023170"/>
    </source>
</evidence>
<keyword evidence="12 18" id="KW-0472">Membrane</keyword>
<dbReference type="CDD" id="cd23509">
    <property type="entry name" value="Gnk2-like"/>
    <property type="match status" value="4"/>
</dbReference>
<evidence type="ECO:0000256" key="5">
    <source>
        <dbReference type="ARBA" id="ARBA00022692"/>
    </source>
</evidence>
<evidence type="ECO:0000256" key="15">
    <source>
        <dbReference type="ARBA" id="ARBA00047558"/>
    </source>
</evidence>
<keyword evidence="7" id="KW-0677">Repeat</keyword>
<dbReference type="SMART" id="SM00220">
    <property type="entry name" value="S_TKc"/>
    <property type="match status" value="1"/>
</dbReference>
<dbReference type="InterPro" id="IPR038408">
    <property type="entry name" value="GNK2_sf"/>
</dbReference>
<dbReference type="PROSITE" id="PS50011">
    <property type="entry name" value="PROTEIN_KINASE_DOM"/>
    <property type="match status" value="1"/>
</dbReference>
<keyword evidence="9" id="KW-0418">Kinase</keyword>
<dbReference type="CDD" id="cd14066">
    <property type="entry name" value="STKc_IRAK"/>
    <property type="match status" value="1"/>
</dbReference>
<feature type="signal peptide" evidence="19">
    <location>
        <begin position="1"/>
        <end position="23"/>
    </location>
</feature>
<evidence type="ECO:0008006" key="24">
    <source>
        <dbReference type="Google" id="ProtNLM"/>
    </source>
</evidence>
<keyword evidence="23" id="KW-1185">Reference proteome</keyword>
<feature type="domain" description="Protein kinase" evidence="20">
    <location>
        <begin position="569"/>
        <end position="845"/>
    </location>
</feature>
<dbReference type="PROSITE" id="PS00107">
    <property type="entry name" value="PROTEIN_KINASE_ATP"/>
    <property type="match status" value="1"/>
</dbReference>
<dbReference type="Pfam" id="PF01657">
    <property type="entry name" value="Stress-antifung"/>
    <property type="match status" value="4"/>
</dbReference>
<keyword evidence="6 19" id="KW-0732">Signal</keyword>
<evidence type="ECO:0000256" key="8">
    <source>
        <dbReference type="ARBA" id="ARBA00022741"/>
    </source>
</evidence>
<evidence type="ECO:0000313" key="23">
    <source>
        <dbReference type="Proteomes" id="UP001603857"/>
    </source>
</evidence>
<protein>
    <recommendedName>
        <fullName evidence="24">Cysteine-rich receptor-like protein kinase 25</fullName>
    </recommendedName>
</protein>
<dbReference type="InterPro" id="IPR008271">
    <property type="entry name" value="Ser/Thr_kinase_AS"/>
</dbReference>
<name>A0ABD1MFJ6_9FABA</name>
<dbReference type="Pfam" id="PF00069">
    <property type="entry name" value="Pkinase"/>
    <property type="match status" value="1"/>
</dbReference>
<reference evidence="22 23" key="1">
    <citation type="submission" date="2024-08" db="EMBL/GenBank/DDBJ databases">
        <title>Insights into the chromosomal genome structure of Flemingia macrophylla.</title>
        <authorList>
            <person name="Ding Y."/>
            <person name="Zhao Y."/>
            <person name="Bi W."/>
            <person name="Wu M."/>
            <person name="Zhao G."/>
            <person name="Gong Y."/>
            <person name="Li W."/>
            <person name="Zhang P."/>
        </authorList>
    </citation>
    <scope>NUCLEOTIDE SEQUENCE [LARGE SCALE GENOMIC DNA]</scope>
    <source>
        <strain evidence="22">DYQJB</strain>
        <tissue evidence="22">Leaf</tissue>
    </source>
</reference>
<dbReference type="Proteomes" id="UP001603857">
    <property type="component" value="Unassembled WGS sequence"/>
</dbReference>
<keyword evidence="5 18" id="KW-0812">Transmembrane</keyword>
<feature type="chain" id="PRO_5044854724" description="Cysteine-rich receptor-like protein kinase 25" evidence="19">
    <location>
        <begin position="24"/>
        <end position="895"/>
    </location>
</feature>
<dbReference type="FunFam" id="3.30.200.20:FF:000727">
    <property type="entry name" value="Cysteine-rich RLK (RECEPTOR-like protein kinase) 23"/>
    <property type="match status" value="1"/>
</dbReference>
<dbReference type="GO" id="GO:0005524">
    <property type="term" value="F:ATP binding"/>
    <property type="evidence" value="ECO:0007669"/>
    <property type="project" value="UniProtKB-UniRule"/>
</dbReference>
<dbReference type="PROSITE" id="PS51473">
    <property type="entry name" value="GNK2"/>
    <property type="match status" value="4"/>
</dbReference>
<dbReference type="SUPFAM" id="SSF56112">
    <property type="entry name" value="Protein kinase-like (PK-like)"/>
    <property type="match status" value="1"/>
</dbReference>
<feature type="domain" description="Gnk2-homologous" evidence="21">
    <location>
        <begin position="142"/>
        <end position="251"/>
    </location>
</feature>
<dbReference type="FunFam" id="1.10.510.10:FF:000129">
    <property type="entry name" value="cysteine-rich receptor-like protein kinase 10"/>
    <property type="match status" value="1"/>
</dbReference>
<keyword evidence="8 17" id="KW-0547">Nucleotide-binding</keyword>
<evidence type="ECO:0000256" key="1">
    <source>
        <dbReference type="ARBA" id="ARBA00004167"/>
    </source>
</evidence>
<comment type="catalytic activity">
    <reaction evidence="16">
        <text>L-threonyl-[protein] + ATP = O-phospho-L-threonyl-[protein] + ADP + H(+)</text>
        <dbReference type="Rhea" id="RHEA:46608"/>
        <dbReference type="Rhea" id="RHEA-COMP:11060"/>
        <dbReference type="Rhea" id="RHEA-COMP:11605"/>
        <dbReference type="ChEBI" id="CHEBI:15378"/>
        <dbReference type="ChEBI" id="CHEBI:30013"/>
        <dbReference type="ChEBI" id="CHEBI:30616"/>
        <dbReference type="ChEBI" id="CHEBI:61977"/>
        <dbReference type="ChEBI" id="CHEBI:456216"/>
    </reaction>
</comment>
<keyword evidence="11 18" id="KW-1133">Transmembrane helix</keyword>
<keyword evidence="13" id="KW-0675">Receptor</keyword>
<comment type="caution">
    <text evidence="22">The sequence shown here is derived from an EMBL/GenBank/DDBJ whole genome shotgun (WGS) entry which is preliminary data.</text>
</comment>
<evidence type="ECO:0000313" key="22">
    <source>
        <dbReference type="EMBL" id="KAL2334519.1"/>
    </source>
</evidence>
<proteinExistence type="predicted"/>
<feature type="domain" description="Gnk2-homologous" evidence="21">
    <location>
        <begin position="278"/>
        <end position="379"/>
    </location>
</feature>
<dbReference type="PANTHER" id="PTHR27002:SF402">
    <property type="entry name" value="CYSTEINE-RICH RECEPTOR-KINASE-LIKE PROTEIN"/>
    <property type="match status" value="1"/>
</dbReference>
<evidence type="ECO:0000256" key="7">
    <source>
        <dbReference type="ARBA" id="ARBA00022737"/>
    </source>
</evidence>
<evidence type="ECO:0000256" key="9">
    <source>
        <dbReference type="ARBA" id="ARBA00022777"/>
    </source>
</evidence>
<evidence type="ECO:0000256" key="19">
    <source>
        <dbReference type="SAM" id="SignalP"/>
    </source>
</evidence>
<evidence type="ECO:0000256" key="11">
    <source>
        <dbReference type="ARBA" id="ARBA00022989"/>
    </source>
</evidence>
<evidence type="ECO:0000256" key="14">
    <source>
        <dbReference type="ARBA" id="ARBA00023180"/>
    </source>
</evidence>
<comment type="catalytic activity">
    <reaction evidence="15">
        <text>L-seryl-[protein] + ATP = O-phospho-L-seryl-[protein] + ADP + H(+)</text>
        <dbReference type="Rhea" id="RHEA:17989"/>
        <dbReference type="Rhea" id="RHEA-COMP:9863"/>
        <dbReference type="Rhea" id="RHEA-COMP:11604"/>
        <dbReference type="ChEBI" id="CHEBI:15378"/>
        <dbReference type="ChEBI" id="CHEBI:29999"/>
        <dbReference type="ChEBI" id="CHEBI:30616"/>
        <dbReference type="ChEBI" id="CHEBI:83421"/>
        <dbReference type="ChEBI" id="CHEBI:456216"/>
    </reaction>
</comment>
<evidence type="ECO:0000256" key="6">
    <source>
        <dbReference type="ARBA" id="ARBA00022729"/>
    </source>
</evidence>
<sequence>MAVPSKKTLLLFTLLTLLRFATTEPQEDPFYLSNDCSSDRTNPKTSFELNVKNLLSNLSSNAIGNTNTLFYNTTITGENPSDSIYGLFMCRGDVSSHLCQQCVQIATLTVSSYCSLSKAAVIWYEECMVWYSKYLIFSTMATTPNNTMKNSGKVPNISNFMPLVNLTLKKTADEAYSSTIDNKYFATREANVTGSQSTLYCLAQCTPNLSPPDCKTCLYDAIGELPGCCEGRIGGRVLFPSCNVRYELYPFYNDHSSTPIPKLVPETKTSHADSEEYPIPIYLSHNCSNKTFLTAKHRRYLTALLFHLDSNATSDKKFYHADVADTVFGLFLCREDIPSSLCGECVQNATHQISSKCHMFSDAIIWYSQCMLRYSYGNFFNKVETSPVFSELNITKKGKEQNFFEVKLAKTLDQAAIQAGDSYTRYGTKKTKLNDLQTLYVLAQCTQDLSIEDCKGCLGLVIGTSIPWSRLGSIGGRILYPSCNIRFELFPFYRDIESEKGKGPSRIVILIVVLASISVTLFFAAYYVLRRKSRKSHATILKENFGREIATLDSLEFDLATVKAATNNFSDVNKIGKGGFGEVYKGILLDGSQVAIKRLSKGSKQGVNEFKNEVLLIAKLQHKNLVTLKGFCLDEEEKILIYEYVSNMSLDYFLFDSQEKSLSWFERCNIIGGIAQGILYLHEYSRLKIIHRDLKPSNVLLDEYLIPKISDFGLARIVEISEGQRNTSIIVGTYGYMSPEYAMFGQFSEKSDVFSFGVMILEIISGKKNFNSHETQHITNGLLNNVWNQWRNDTPLNILDPNIIKSYSEIEVIRYIQIGLLCVQQDPNARPTMLTIVSYLNSPFIELPTPQEPAFILHSRMNENKVARESSSNQPDSTSTLFSINEMSTSGFFPR</sequence>
<evidence type="ECO:0000256" key="18">
    <source>
        <dbReference type="SAM" id="Phobius"/>
    </source>
</evidence>
<keyword evidence="14" id="KW-0325">Glycoprotein</keyword>
<dbReference type="FunFam" id="3.30.430.20:FF:000012">
    <property type="entry name" value="Cysteine-rich receptor-like protein kinase 25"/>
    <property type="match status" value="2"/>
</dbReference>